<sequence>MLNLQTIVPAELASDSKTKWLQHCAHGKRRCLTLEETQEYFHEVDGDDISESSSVEDNEHSGFTVIPPDPDELTNEEDFDEDLLGENSEIPKDM</sequence>
<evidence type="ECO:0000256" key="1">
    <source>
        <dbReference type="SAM" id="MobiDB-lite"/>
    </source>
</evidence>
<organism evidence="2 3">
    <name type="scientific">Trichonephila clavata</name>
    <name type="common">Joro spider</name>
    <name type="synonym">Nephila clavata</name>
    <dbReference type="NCBI Taxonomy" id="2740835"/>
    <lineage>
        <taxon>Eukaryota</taxon>
        <taxon>Metazoa</taxon>
        <taxon>Ecdysozoa</taxon>
        <taxon>Arthropoda</taxon>
        <taxon>Chelicerata</taxon>
        <taxon>Arachnida</taxon>
        <taxon>Araneae</taxon>
        <taxon>Araneomorphae</taxon>
        <taxon>Entelegynae</taxon>
        <taxon>Araneoidea</taxon>
        <taxon>Nephilidae</taxon>
        <taxon>Trichonephila</taxon>
    </lineage>
</organism>
<evidence type="ECO:0000313" key="2">
    <source>
        <dbReference type="EMBL" id="GFR14966.1"/>
    </source>
</evidence>
<reference evidence="2" key="1">
    <citation type="submission" date="2020-07" db="EMBL/GenBank/DDBJ databases">
        <title>Multicomponent nature underlies the extraordinary mechanical properties of spider dragline silk.</title>
        <authorList>
            <person name="Kono N."/>
            <person name="Nakamura H."/>
            <person name="Mori M."/>
            <person name="Yoshida Y."/>
            <person name="Ohtoshi R."/>
            <person name="Malay A.D."/>
            <person name="Moran D.A.P."/>
            <person name="Tomita M."/>
            <person name="Numata K."/>
            <person name="Arakawa K."/>
        </authorList>
    </citation>
    <scope>NUCLEOTIDE SEQUENCE</scope>
</reference>
<dbReference type="Proteomes" id="UP000887116">
    <property type="component" value="Unassembled WGS sequence"/>
</dbReference>
<keyword evidence="3" id="KW-1185">Reference proteome</keyword>
<feature type="compositionally biased region" description="Acidic residues" evidence="1">
    <location>
        <begin position="46"/>
        <end position="56"/>
    </location>
</feature>
<evidence type="ECO:0000313" key="3">
    <source>
        <dbReference type="Proteomes" id="UP000887116"/>
    </source>
</evidence>
<feature type="region of interest" description="Disordered" evidence="1">
    <location>
        <begin position="46"/>
        <end position="94"/>
    </location>
</feature>
<dbReference type="AlphaFoldDB" id="A0A8X6LLC9"/>
<feature type="compositionally biased region" description="Acidic residues" evidence="1">
    <location>
        <begin position="69"/>
        <end position="84"/>
    </location>
</feature>
<proteinExistence type="predicted"/>
<accession>A0A8X6LLC9</accession>
<protein>
    <submittedName>
        <fullName evidence="2">Uncharacterized protein</fullName>
    </submittedName>
</protein>
<dbReference type="EMBL" id="BMAO01017334">
    <property type="protein sequence ID" value="GFR14966.1"/>
    <property type="molecule type" value="Genomic_DNA"/>
</dbReference>
<name>A0A8X6LLC9_TRICU</name>
<comment type="caution">
    <text evidence="2">The sequence shown here is derived from an EMBL/GenBank/DDBJ whole genome shotgun (WGS) entry which is preliminary data.</text>
</comment>
<gene>
    <name evidence="2" type="ORF">TNCT_283861</name>
</gene>